<comment type="function">
    <text evidence="9">Catalyzes the transfer of the phosphoribosyl group of 5-phosphorylribose-1-pyrophosphate (PRPP) to anthranilate to yield N-(5'-phosphoribosyl)-anthranilate (PRA).</text>
</comment>
<reference evidence="12" key="2">
    <citation type="submission" date="2020-09" db="EMBL/GenBank/DDBJ databases">
        <authorList>
            <person name="Sun Q."/>
            <person name="Zhou Y."/>
        </authorList>
    </citation>
    <scope>NUCLEOTIDE SEQUENCE</scope>
    <source>
        <strain evidence="12">CGMCC 1.12360</strain>
    </source>
</reference>
<keyword evidence="4 9" id="KW-0808">Transferase</keyword>
<dbReference type="Pfam" id="PF00591">
    <property type="entry name" value="Glycos_transf_3"/>
    <property type="match status" value="1"/>
</dbReference>
<comment type="similarity">
    <text evidence="8">In the C-terminal section; belongs to the anthranilate phosphoribosyltransferase family.</text>
</comment>
<dbReference type="Gene3D" id="3.40.1030.10">
    <property type="entry name" value="Nucleoside phosphorylase/phosphoribosyltransferase catalytic domain"/>
    <property type="match status" value="1"/>
</dbReference>
<comment type="caution">
    <text evidence="12">The sequence shown here is derived from an EMBL/GenBank/DDBJ whole genome shotgun (WGS) entry which is preliminary data.</text>
</comment>
<keyword evidence="5 9" id="KW-0822">Tryptophan biosynthesis</keyword>
<feature type="binding site" evidence="9">
    <location>
        <position position="91"/>
    </location>
    <ligand>
        <name>Mg(2+)</name>
        <dbReference type="ChEBI" id="CHEBI:18420"/>
        <label>1</label>
    </ligand>
</feature>
<dbReference type="GO" id="GO:0004048">
    <property type="term" value="F:anthranilate phosphoribosyltransferase activity"/>
    <property type="evidence" value="ECO:0007669"/>
    <property type="project" value="UniProtKB-UniRule"/>
</dbReference>
<dbReference type="InterPro" id="IPR005940">
    <property type="entry name" value="Anthranilate_Pribosyl_Tfrase"/>
</dbReference>
<dbReference type="AlphaFoldDB" id="A0A8J2ZQQ6"/>
<evidence type="ECO:0000259" key="11">
    <source>
        <dbReference type="Pfam" id="PF02885"/>
    </source>
</evidence>
<dbReference type="Pfam" id="PF02885">
    <property type="entry name" value="Glycos_trans_3N"/>
    <property type="match status" value="1"/>
</dbReference>
<feature type="binding site" evidence="9">
    <location>
        <position position="119"/>
    </location>
    <ligand>
        <name>5-phospho-alpha-D-ribose 1-diphosphate</name>
        <dbReference type="ChEBI" id="CHEBI:58017"/>
    </ligand>
</feature>
<feature type="binding site" evidence="9">
    <location>
        <position position="224"/>
    </location>
    <ligand>
        <name>Mg(2+)</name>
        <dbReference type="ChEBI" id="CHEBI:18420"/>
        <label>2</label>
    </ligand>
</feature>
<accession>A0A8J2ZQQ6</accession>
<evidence type="ECO:0000256" key="1">
    <source>
        <dbReference type="ARBA" id="ARBA00004907"/>
    </source>
</evidence>
<dbReference type="GO" id="GO:0000287">
    <property type="term" value="F:magnesium ion binding"/>
    <property type="evidence" value="ECO:0007669"/>
    <property type="project" value="UniProtKB-UniRule"/>
</dbReference>
<dbReference type="FunFam" id="3.40.1030.10:FF:000002">
    <property type="entry name" value="Anthranilate phosphoribosyltransferase"/>
    <property type="match status" value="1"/>
</dbReference>
<dbReference type="NCBIfam" id="TIGR01245">
    <property type="entry name" value="trpD"/>
    <property type="match status" value="1"/>
</dbReference>
<evidence type="ECO:0000256" key="3">
    <source>
        <dbReference type="ARBA" id="ARBA00022676"/>
    </source>
</evidence>
<proteinExistence type="inferred from homology"/>
<feature type="binding site" evidence="9">
    <location>
        <begin position="82"/>
        <end position="83"/>
    </location>
    <ligand>
        <name>5-phospho-alpha-D-ribose 1-diphosphate</name>
        <dbReference type="ChEBI" id="CHEBI:58017"/>
    </ligand>
</feature>
<dbReference type="PANTHER" id="PTHR43285">
    <property type="entry name" value="ANTHRANILATE PHOSPHORIBOSYLTRANSFERASE"/>
    <property type="match status" value="1"/>
</dbReference>
<evidence type="ECO:0000256" key="4">
    <source>
        <dbReference type="ARBA" id="ARBA00022679"/>
    </source>
</evidence>
<feature type="binding site" evidence="9">
    <location>
        <begin position="89"/>
        <end position="92"/>
    </location>
    <ligand>
        <name>5-phospho-alpha-D-ribose 1-diphosphate</name>
        <dbReference type="ChEBI" id="CHEBI:58017"/>
    </ligand>
</feature>
<comment type="subunit">
    <text evidence="9">Homodimer.</text>
</comment>
<dbReference type="Proteomes" id="UP000602050">
    <property type="component" value="Unassembled WGS sequence"/>
</dbReference>
<protein>
    <recommendedName>
        <fullName evidence="9">Anthranilate phosphoribosyltransferase</fullName>
        <ecNumber evidence="9">2.4.2.18</ecNumber>
    </recommendedName>
</protein>
<dbReference type="UniPathway" id="UPA00035">
    <property type="reaction ID" value="UER00041"/>
</dbReference>
<dbReference type="HAMAP" id="MF_00211">
    <property type="entry name" value="TrpD"/>
    <property type="match status" value="1"/>
</dbReference>
<feature type="binding site" evidence="9">
    <location>
        <position position="110"/>
    </location>
    <ligand>
        <name>anthranilate</name>
        <dbReference type="ChEBI" id="CHEBI:16567"/>
        <label>1</label>
    </ligand>
</feature>
<evidence type="ECO:0000256" key="9">
    <source>
        <dbReference type="HAMAP-Rule" id="MF_00211"/>
    </source>
</evidence>
<comment type="similarity">
    <text evidence="9">Belongs to the anthranilate phosphoribosyltransferase family.</text>
</comment>
<feature type="binding site" evidence="9">
    <location>
        <position position="165"/>
    </location>
    <ligand>
        <name>anthranilate</name>
        <dbReference type="ChEBI" id="CHEBI:16567"/>
        <label>2</label>
    </ligand>
</feature>
<evidence type="ECO:0000259" key="10">
    <source>
        <dbReference type="Pfam" id="PF00591"/>
    </source>
</evidence>
<feature type="binding site" evidence="9">
    <location>
        <position position="79"/>
    </location>
    <ligand>
        <name>anthranilate</name>
        <dbReference type="ChEBI" id="CHEBI:16567"/>
        <label>1</label>
    </ligand>
</feature>
<name>A0A8J2ZQQ6_9BACI</name>
<feature type="binding site" evidence="9">
    <location>
        <begin position="107"/>
        <end position="115"/>
    </location>
    <ligand>
        <name>5-phospho-alpha-D-ribose 1-diphosphate</name>
        <dbReference type="ChEBI" id="CHEBI:58017"/>
    </ligand>
</feature>
<keyword evidence="9" id="KW-0460">Magnesium</keyword>
<comment type="pathway">
    <text evidence="1 9">Amino-acid biosynthesis; L-tryptophan biosynthesis; L-tryptophan from chorismate: step 2/5.</text>
</comment>
<organism evidence="12 13">
    <name type="scientific">Compostibacillus humi</name>
    <dbReference type="NCBI Taxonomy" id="1245525"/>
    <lineage>
        <taxon>Bacteria</taxon>
        <taxon>Bacillati</taxon>
        <taxon>Bacillota</taxon>
        <taxon>Bacilli</taxon>
        <taxon>Bacillales</taxon>
        <taxon>Bacillaceae</taxon>
        <taxon>Compostibacillus</taxon>
    </lineage>
</organism>
<evidence type="ECO:0000256" key="2">
    <source>
        <dbReference type="ARBA" id="ARBA00022605"/>
    </source>
</evidence>
<evidence type="ECO:0000313" key="13">
    <source>
        <dbReference type="Proteomes" id="UP000602050"/>
    </source>
</evidence>
<feature type="binding site" evidence="9">
    <location>
        <position position="225"/>
    </location>
    <ligand>
        <name>Mg(2+)</name>
        <dbReference type="ChEBI" id="CHEBI:18420"/>
        <label>2</label>
    </ligand>
</feature>
<keyword evidence="13" id="KW-1185">Reference proteome</keyword>
<dbReference type="InterPro" id="IPR035902">
    <property type="entry name" value="Nuc_phospho_transferase"/>
</dbReference>
<feature type="binding site" evidence="9">
    <location>
        <position position="79"/>
    </location>
    <ligand>
        <name>5-phospho-alpha-D-ribose 1-diphosphate</name>
        <dbReference type="ChEBI" id="CHEBI:58017"/>
    </ligand>
</feature>
<dbReference type="GO" id="GO:0005829">
    <property type="term" value="C:cytosol"/>
    <property type="evidence" value="ECO:0007669"/>
    <property type="project" value="TreeGrafter"/>
</dbReference>
<reference evidence="12" key="1">
    <citation type="journal article" date="2014" name="Int. J. Syst. Evol. Microbiol.">
        <title>Complete genome sequence of Corynebacterium casei LMG S-19264T (=DSM 44701T), isolated from a smear-ripened cheese.</title>
        <authorList>
            <consortium name="US DOE Joint Genome Institute (JGI-PGF)"/>
            <person name="Walter F."/>
            <person name="Albersmeier A."/>
            <person name="Kalinowski J."/>
            <person name="Ruckert C."/>
        </authorList>
    </citation>
    <scope>NUCLEOTIDE SEQUENCE</scope>
    <source>
        <strain evidence="12">CGMCC 1.12360</strain>
    </source>
</reference>
<keyword evidence="9" id="KW-0479">Metal-binding</keyword>
<evidence type="ECO:0000313" key="12">
    <source>
        <dbReference type="EMBL" id="GGH72426.1"/>
    </source>
</evidence>
<dbReference type="PANTHER" id="PTHR43285:SF2">
    <property type="entry name" value="ANTHRANILATE PHOSPHORIBOSYLTRANSFERASE"/>
    <property type="match status" value="1"/>
</dbReference>
<feature type="domain" description="Glycosyl transferase family 3" evidence="10">
    <location>
        <begin position="73"/>
        <end position="323"/>
    </location>
</feature>
<keyword evidence="6 9" id="KW-0057">Aromatic amino acid biosynthesis</keyword>
<dbReference type="SUPFAM" id="SSF47648">
    <property type="entry name" value="Nucleoside phosphorylase/phosphoribosyltransferase N-terminal domain"/>
    <property type="match status" value="1"/>
</dbReference>
<keyword evidence="3 9" id="KW-0328">Glycosyltransferase</keyword>
<evidence type="ECO:0000256" key="7">
    <source>
        <dbReference type="ARBA" id="ARBA00052328"/>
    </source>
</evidence>
<feature type="domain" description="Glycosyl transferase family 3 N-terminal" evidence="11">
    <location>
        <begin position="3"/>
        <end position="61"/>
    </location>
</feature>
<sequence length="341" mass="37089">MKAYLEKLTCHQHLTSDEMKEAITYCLTEQATDAEIAALLTALKAKGETAEEIAGIVDAIRCQSTFQTSPIPNALDNCGTGGDRSGSFNISTTSAFVIAGAGIPVAKHGNRSITSKAGSADVLEALGISLYFSKEQVEELLYENNIAFLFAPHVHEALKSFSRVRKFLGIPTVFNVIGPLTNPISLDYQLLGVYRKDLMPILADTLQKLGRKRAVVVHGAGSMDEATLSGENHLLFIDNGQQTSITIRPEDVDLPYYSKEEIVGGSSRENADILVQVLKGKKGAYYNTVLLNAGLGIFTSGKASTLLEGIELARESIESGKAYERLHYLIKYSQKQRKEVI</sequence>
<dbReference type="InterPro" id="IPR017459">
    <property type="entry name" value="Glycosyl_Trfase_fam3_N_dom"/>
</dbReference>
<feature type="binding site" evidence="9">
    <location>
        <position position="87"/>
    </location>
    <ligand>
        <name>5-phospho-alpha-D-ribose 1-diphosphate</name>
        <dbReference type="ChEBI" id="CHEBI:58017"/>
    </ligand>
</feature>
<dbReference type="InterPro" id="IPR036320">
    <property type="entry name" value="Glycosyl_Trfase_fam3_N_dom_sf"/>
</dbReference>
<evidence type="ECO:0000256" key="5">
    <source>
        <dbReference type="ARBA" id="ARBA00022822"/>
    </source>
</evidence>
<evidence type="ECO:0000256" key="8">
    <source>
        <dbReference type="ARBA" id="ARBA00061188"/>
    </source>
</evidence>
<evidence type="ECO:0000256" key="6">
    <source>
        <dbReference type="ARBA" id="ARBA00023141"/>
    </source>
</evidence>
<dbReference type="RefSeq" id="WP_188391213.1">
    <property type="nucleotide sequence ID" value="NZ_BMEV01000012.1"/>
</dbReference>
<dbReference type="GO" id="GO:0000162">
    <property type="term" value="P:L-tryptophan biosynthetic process"/>
    <property type="evidence" value="ECO:0007669"/>
    <property type="project" value="UniProtKB-UniRule"/>
</dbReference>
<keyword evidence="2 9" id="KW-0028">Amino-acid biosynthesis</keyword>
<dbReference type="SUPFAM" id="SSF52418">
    <property type="entry name" value="Nucleoside phosphorylase/phosphoribosyltransferase catalytic domain"/>
    <property type="match status" value="1"/>
</dbReference>
<dbReference type="EMBL" id="BMEV01000012">
    <property type="protein sequence ID" value="GGH72426.1"/>
    <property type="molecule type" value="Genomic_DNA"/>
</dbReference>
<comment type="catalytic activity">
    <reaction evidence="7 9">
        <text>N-(5-phospho-beta-D-ribosyl)anthranilate + diphosphate = 5-phospho-alpha-D-ribose 1-diphosphate + anthranilate</text>
        <dbReference type="Rhea" id="RHEA:11768"/>
        <dbReference type="ChEBI" id="CHEBI:16567"/>
        <dbReference type="ChEBI" id="CHEBI:18277"/>
        <dbReference type="ChEBI" id="CHEBI:33019"/>
        <dbReference type="ChEBI" id="CHEBI:58017"/>
        <dbReference type="EC" id="2.4.2.18"/>
    </reaction>
</comment>
<dbReference type="EC" id="2.4.2.18" evidence="9"/>
<gene>
    <name evidence="9 12" type="primary">trpD</name>
    <name evidence="12" type="ORF">GCM10010978_09320</name>
</gene>
<comment type="caution">
    <text evidence="9">Lacks conserved residue(s) required for the propagation of feature annotation.</text>
</comment>
<feature type="binding site" evidence="9">
    <location>
        <position position="225"/>
    </location>
    <ligand>
        <name>Mg(2+)</name>
        <dbReference type="ChEBI" id="CHEBI:18420"/>
        <label>1</label>
    </ligand>
</feature>
<dbReference type="InterPro" id="IPR000312">
    <property type="entry name" value="Glycosyl_Trfase_fam3"/>
</dbReference>
<dbReference type="Gene3D" id="1.20.970.10">
    <property type="entry name" value="Transferase, Pyrimidine Nucleoside Phosphorylase, Chain C"/>
    <property type="match status" value="1"/>
</dbReference>
<comment type="cofactor">
    <cofactor evidence="9">
        <name>Mg(2+)</name>
        <dbReference type="ChEBI" id="CHEBI:18420"/>
    </cofactor>
    <text evidence="9">Binds 2 magnesium ions per monomer.</text>
</comment>